<dbReference type="InterPro" id="IPR013752">
    <property type="entry name" value="KPA_reductase"/>
</dbReference>
<evidence type="ECO:0000256" key="3">
    <source>
        <dbReference type="ARBA" id="ARBA00007870"/>
    </source>
</evidence>
<dbReference type="PANTHER" id="PTHR43765:SF2">
    <property type="entry name" value="2-DEHYDROPANTOATE 2-REDUCTASE"/>
    <property type="match status" value="1"/>
</dbReference>
<evidence type="ECO:0000256" key="5">
    <source>
        <dbReference type="ARBA" id="ARBA00019465"/>
    </source>
</evidence>
<dbReference type="EMBL" id="JAOUSE010000037">
    <property type="protein sequence ID" value="MCU9595039.1"/>
    <property type="molecule type" value="Genomic_DNA"/>
</dbReference>
<dbReference type="Gene3D" id="3.40.50.720">
    <property type="entry name" value="NAD(P)-binding Rossmann-like Domain"/>
    <property type="match status" value="1"/>
</dbReference>
<comment type="catalytic activity">
    <reaction evidence="10 11">
        <text>(R)-pantoate + NADP(+) = 2-dehydropantoate + NADPH + H(+)</text>
        <dbReference type="Rhea" id="RHEA:16233"/>
        <dbReference type="ChEBI" id="CHEBI:11561"/>
        <dbReference type="ChEBI" id="CHEBI:15378"/>
        <dbReference type="ChEBI" id="CHEBI:15980"/>
        <dbReference type="ChEBI" id="CHEBI:57783"/>
        <dbReference type="ChEBI" id="CHEBI:58349"/>
        <dbReference type="EC" id="1.1.1.169"/>
    </reaction>
</comment>
<evidence type="ECO:0000256" key="9">
    <source>
        <dbReference type="ARBA" id="ARBA00032024"/>
    </source>
</evidence>
<keyword evidence="7 11" id="KW-0521">NADP</keyword>
<dbReference type="SUPFAM" id="SSF51735">
    <property type="entry name" value="NAD(P)-binding Rossmann-fold domains"/>
    <property type="match status" value="1"/>
</dbReference>
<dbReference type="Pfam" id="PF08546">
    <property type="entry name" value="ApbA_C"/>
    <property type="match status" value="1"/>
</dbReference>
<evidence type="ECO:0000256" key="8">
    <source>
        <dbReference type="ARBA" id="ARBA00023002"/>
    </source>
</evidence>
<feature type="domain" description="Ketopantoate reductase C-terminal" evidence="13">
    <location>
        <begin position="178"/>
        <end position="288"/>
    </location>
</feature>
<dbReference type="Proteomes" id="UP001208656">
    <property type="component" value="Unassembled WGS sequence"/>
</dbReference>
<protein>
    <recommendedName>
        <fullName evidence="5 11">2-dehydropantoate 2-reductase</fullName>
        <ecNumber evidence="4 11">1.1.1.169</ecNumber>
    </recommendedName>
    <alternativeName>
        <fullName evidence="9 11">Ketopantoate reductase</fullName>
    </alternativeName>
</protein>
<keyword evidence="8 11" id="KW-0560">Oxidoreductase</keyword>
<comment type="function">
    <text evidence="1 11">Catalyzes the NADPH-dependent reduction of ketopantoate into pantoic acid.</text>
</comment>
<dbReference type="InterPro" id="IPR013332">
    <property type="entry name" value="KPR_N"/>
</dbReference>
<dbReference type="GO" id="GO:0008677">
    <property type="term" value="F:2-dehydropantoate 2-reductase activity"/>
    <property type="evidence" value="ECO:0007669"/>
    <property type="project" value="UniProtKB-EC"/>
</dbReference>
<dbReference type="InterPro" id="IPR036291">
    <property type="entry name" value="NAD(P)-bd_dom_sf"/>
</dbReference>
<dbReference type="InterPro" id="IPR003710">
    <property type="entry name" value="ApbA"/>
</dbReference>
<proteinExistence type="inferred from homology"/>
<comment type="caution">
    <text evidence="14">The sequence shown here is derived from an EMBL/GenBank/DDBJ whole genome shotgun (WGS) entry which is preliminary data.</text>
</comment>
<accession>A0ABT2WH82</accession>
<dbReference type="EC" id="1.1.1.169" evidence="4 11"/>
<dbReference type="NCBIfam" id="TIGR00745">
    <property type="entry name" value="apbA_panE"/>
    <property type="match status" value="1"/>
</dbReference>
<dbReference type="InterPro" id="IPR008927">
    <property type="entry name" value="6-PGluconate_DH-like_C_sf"/>
</dbReference>
<dbReference type="SUPFAM" id="SSF48179">
    <property type="entry name" value="6-phosphogluconate dehydrogenase C-terminal domain-like"/>
    <property type="match status" value="1"/>
</dbReference>
<evidence type="ECO:0000256" key="6">
    <source>
        <dbReference type="ARBA" id="ARBA00022655"/>
    </source>
</evidence>
<dbReference type="Pfam" id="PF02558">
    <property type="entry name" value="ApbA"/>
    <property type="match status" value="1"/>
</dbReference>
<evidence type="ECO:0000256" key="2">
    <source>
        <dbReference type="ARBA" id="ARBA00004994"/>
    </source>
</evidence>
<dbReference type="RefSeq" id="WP_263061953.1">
    <property type="nucleotide sequence ID" value="NZ_JAOUSE010000037.1"/>
</dbReference>
<gene>
    <name evidence="14" type="ORF">OEV82_11390</name>
</gene>
<keyword evidence="15" id="KW-1185">Reference proteome</keyword>
<evidence type="ECO:0000256" key="11">
    <source>
        <dbReference type="RuleBase" id="RU362068"/>
    </source>
</evidence>
<evidence type="ECO:0000256" key="4">
    <source>
        <dbReference type="ARBA" id="ARBA00013014"/>
    </source>
</evidence>
<evidence type="ECO:0000313" key="15">
    <source>
        <dbReference type="Proteomes" id="UP001208656"/>
    </source>
</evidence>
<evidence type="ECO:0000256" key="10">
    <source>
        <dbReference type="ARBA" id="ARBA00048793"/>
    </source>
</evidence>
<keyword evidence="6 11" id="KW-0566">Pantothenate biosynthesis</keyword>
<reference evidence="14 15" key="1">
    <citation type="submission" date="2022-10" db="EMBL/GenBank/DDBJ databases">
        <title>Description of Fervidibacillus gen. nov. in the family Fervidibacillaceae fam. nov. with two species, Fervidibacillus albus sp. nov., and Fervidibacillus halotolerans sp. nov., isolated from tidal flat sediments.</title>
        <authorList>
            <person name="Kwon K.K."/>
            <person name="Yang S.-H."/>
        </authorList>
    </citation>
    <scope>NUCLEOTIDE SEQUENCE [LARGE SCALE GENOMIC DNA]</scope>
    <source>
        <strain evidence="14 15">DSM 23332</strain>
    </source>
</reference>
<evidence type="ECO:0000256" key="1">
    <source>
        <dbReference type="ARBA" id="ARBA00002919"/>
    </source>
</evidence>
<dbReference type="InterPro" id="IPR013328">
    <property type="entry name" value="6PGD_dom2"/>
</dbReference>
<dbReference type="InterPro" id="IPR050838">
    <property type="entry name" value="Ketopantoate_reductase"/>
</dbReference>
<organism evidence="14 15">
    <name type="scientific">Pallidibacillus thermolactis</name>
    <dbReference type="NCBI Taxonomy" id="251051"/>
    <lineage>
        <taxon>Bacteria</taxon>
        <taxon>Bacillati</taxon>
        <taxon>Bacillota</taxon>
        <taxon>Bacilli</taxon>
        <taxon>Bacillales</taxon>
        <taxon>Bacillaceae</taxon>
        <taxon>Pallidibacillus</taxon>
    </lineage>
</organism>
<sequence>MKIGIIGGGSIGLLYACYLSKHHKVTLYCRRISQANKINRHPIRLKKQYDEQLVPIQAKVSETLDHEELIIVCVKHYHLESLMPILLQTDKNTILIFLQNGIGHLSQIEKLPHKHILVGVVEHGAMKENDRVVRHTGDGVTRFSIFKGTEEKIRTVKEQISTEDFPFIIEKDYWKMLKHKLLVNAVINPLTALLNIKNGQLLTNPFYNYLFQQFYMEVASILQISNKEEVYQYLQTVCQNTAENESSMLRDLKLNNRMEIDGILTPLIEKAEKNNLHVPFLLAAYEALCKRNRT</sequence>
<evidence type="ECO:0000313" key="14">
    <source>
        <dbReference type="EMBL" id="MCU9595039.1"/>
    </source>
</evidence>
<dbReference type="Gene3D" id="1.10.1040.10">
    <property type="entry name" value="N-(1-d-carboxylethyl)-l-norvaline Dehydrogenase, domain 2"/>
    <property type="match status" value="1"/>
</dbReference>
<name>A0ABT2WH82_9BACI</name>
<evidence type="ECO:0000259" key="13">
    <source>
        <dbReference type="Pfam" id="PF08546"/>
    </source>
</evidence>
<dbReference type="PANTHER" id="PTHR43765">
    <property type="entry name" value="2-DEHYDROPANTOATE 2-REDUCTASE-RELATED"/>
    <property type="match status" value="1"/>
</dbReference>
<evidence type="ECO:0000256" key="7">
    <source>
        <dbReference type="ARBA" id="ARBA00022857"/>
    </source>
</evidence>
<dbReference type="NCBIfam" id="NF005093">
    <property type="entry name" value="PRK06522.2-4"/>
    <property type="match status" value="1"/>
</dbReference>
<comment type="similarity">
    <text evidence="3 11">Belongs to the ketopantoate reductase family.</text>
</comment>
<comment type="pathway">
    <text evidence="2 11">Cofactor biosynthesis; (R)-pantothenate biosynthesis; (R)-pantoate from 3-methyl-2-oxobutanoate: step 2/2.</text>
</comment>
<evidence type="ECO:0000259" key="12">
    <source>
        <dbReference type="Pfam" id="PF02558"/>
    </source>
</evidence>
<dbReference type="PROSITE" id="PS51257">
    <property type="entry name" value="PROKAR_LIPOPROTEIN"/>
    <property type="match status" value="1"/>
</dbReference>
<feature type="domain" description="Ketopantoate reductase N-terminal" evidence="12">
    <location>
        <begin position="3"/>
        <end position="146"/>
    </location>
</feature>